<dbReference type="GO" id="GO:0009097">
    <property type="term" value="P:isoleucine biosynthetic process"/>
    <property type="evidence" value="ECO:0007669"/>
    <property type="project" value="TreeGrafter"/>
</dbReference>
<evidence type="ECO:0000313" key="11">
    <source>
        <dbReference type="Proteomes" id="UP000002218"/>
    </source>
</evidence>
<dbReference type="HOGENOM" id="CLU_021152_4_2_11"/>
<dbReference type="AlphaFoldDB" id="C8XB17"/>
<evidence type="ECO:0000256" key="2">
    <source>
        <dbReference type="ARBA" id="ARBA00001933"/>
    </source>
</evidence>
<keyword evidence="11" id="KW-1185">Reference proteome</keyword>
<evidence type="ECO:0000256" key="3">
    <source>
        <dbReference type="ARBA" id="ARBA00010869"/>
    </source>
</evidence>
<proteinExistence type="inferred from homology"/>
<feature type="domain" description="Tryptophan synthase beta chain-like PALP" evidence="9">
    <location>
        <begin position="18"/>
        <end position="301"/>
    </location>
</feature>
<dbReference type="SUPFAM" id="SSF53686">
    <property type="entry name" value="Tryptophan synthase beta subunit-like PLP-dependent enzymes"/>
    <property type="match status" value="1"/>
</dbReference>
<dbReference type="InterPro" id="IPR036052">
    <property type="entry name" value="TrpB-like_PALP_sf"/>
</dbReference>
<dbReference type="GO" id="GO:0006567">
    <property type="term" value="P:L-threonine catabolic process"/>
    <property type="evidence" value="ECO:0007669"/>
    <property type="project" value="TreeGrafter"/>
</dbReference>
<keyword evidence="5" id="KW-0663">Pyridoxal phosphate</keyword>
<evidence type="ECO:0000313" key="10">
    <source>
        <dbReference type="EMBL" id="ACV81309.1"/>
    </source>
</evidence>
<dbReference type="InParanoid" id="C8XB17"/>
<evidence type="ECO:0000256" key="1">
    <source>
        <dbReference type="ARBA" id="ARBA00001274"/>
    </source>
</evidence>
<comment type="similarity">
    <text evidence="3">Belongs to the serine/threonine dehydratase family.</text>
</comment>
<evidence type="ECO:0000256" key="5">
    <source>
        <dbReference type="ARBA" id="ARBA00022898"/>
    </source>
</evidence>
<dbReference type="KEGG" id="nml:Namu_5038"/>
<reference evidence="11" key="1">
    <citation type="submission" date="2009-09" db="EMBL/GenBank/DDBJ databases">
        <title>The complete genome of Nakamurella multipartita DSM 44233.</title>
        <authorList>
            <consortium name="US DOE Joint Genome Institute (JGI-PGF)"/>
            <person name="Lucas S."/>
            <person name="Copeland A."/>
            <person name="Lapidus A."/>
            <person name="Glavina del Rio T."/>
            <person name="Dalin E."/>
            <person name="Tice H."/>
            <person name="Bruce D."/>
            <person name="Goodwin L."/>
            <person name="Pitluck S."/>
            <person name="Kyrpides N."/>
            <person name="Mavromatis K."/>
            <person name="Ivanova N."/>
            <person name="Ovchinnikova G."/>
            <person name="Sims D."/>
            <person name="Meincke L."/>
            <person name="Brettin T."/>
            <person name="Detter J.C."/>
            <person name="Han C."/>
            <person name="Larimer F."/>
            <person name="Land M."/>
            <person name="Hauser L."/>
            <person name="Markowitz V."/>
            <person name="Cheng J.-F."/>
            <person name="Hugenholtz P."/>
            <person name="Woyke T."/>
            <person name="Wu D."/>
            <person name="Klenk H.-P."/>
            <person name="Eisen J.A."/>
        </authorList>
    </citation>
    <scope>NUCLEOTIDE SEQUENCE [LARGE SCALE GENOMIC DNA]</scope>
    <source>
        <strain evidence="11">ATCC 700099 / DSM 44233 / CIP 104796 / JCM 9543 / NBRC 105858 / Y-104</strain>
    </source>
</reference>
<dbReference type="EC" id="4.3.1.19" evidence="4"/>
<evidence type="ECO:0000259" key="9">
    <source>
        <dbReference type="Pfam" id="PF00291"/>
    </source>
</evidence>
<dbReference type="InterPro" id="IPR050147">
    <property type="entry name" value="Ser/Thr_Dehydratase"/>
</dbReference>
<dbReference type="Gene3D" id="3.40.50.1100">
    <property type="match status" value="2"/>
</dbReference>
<dbReference type="STRING" id="479431.Namu_5038"/>
<comment type="function">
    <text evidence="7">Catalyzes the anaerobic formation of alpha-ketobutyrate and ammonia from threonine in a two-step reaction. The first step involved a dehydration of threonine and a production of enamine intermediates (aminocrotonate), which tautomerizes to its imine form (iminobutyrate). Both intermediates are unstable and short-lived. The second step is the nonenzymatic hydrolysis of the enamine/imine intermediates to form 2-ketobutyrate and free ammonia. In the low water environment of the cell, the second step is accelerated by RidA.</text>
</comment>
<dbReference type="FunFam" id="3.40.50.1100:FF:000005">
    <property type="entry name" value="Threonine dehydratase catabolic"/>
    <property type="match status" value="1"/>
</dbReference>
<dbReference type="GO" id="GO:0006565">
    <property type="term" value="P:L-serine catabolic process"/>
    <property type="evidence" value="ECO:0007669"/>
    <property type="project" value="TreeGrafter"/>
</dbReference>
<accession>C8XB17</accession>
<sequence length="316" mass="33293">MPELVTLPLIQDAATLIRPHAVRTPLLAAPWPDLWLKPENLQPIGAFKIRGAVTAIARLDPAARAGGVLAHSSGNHAQAVAYAARAFGTTAHIVIPDNAPERKIQATRDLGATVELVPLEQRFSRPEELAAATGKPMIPPFDHPDVISGQGTIGLEIAQDLPDVDVVLVPVSGGGLISGVAAAITALLPRAVVIGVEPELAGDAAESFRAGRRIPWTPAQTARTMADGLRTFTVGELPWAHISRQVHDIVTVTEDEIADATRRLLLQARLVAEPSGAVATAAFLHHRHQLPPGRTVAVVSGGNIDPAVLRRLLDAA</sequence>
<dbReference type="GO" id="GO:0003941">
    <property type="term" value="F:L-serine ammonia-lyase activity"/>
    <property type="evidence" value="ECO:0007669"/>
    <property type="project" value="TreeGrafter"/>
</dbReference>
<dbReference type="OrthoDB" id="9811476at2"/>
<gene>
    <name evidence="10" type="ordered locus">Namu_5038</name>
</gene>
<dbReference type="Proteomes" id="UP000002218">
    <property type="component" value="Chromosome"/>
</dbReference>
<dbReference type="Pfam" id="PF00291">
    <property type="entry name" value="PALP"/>
    <property type="match status" value="1"/>
</dbReference>
<evidence type="ECO:0000256" key="4">
    <source>
        <dbReference type="ARBA" id="ARBA00012096"/>
    </source>
</evidence>
<dbReference type="FunFam" id="3.40.50.1100:FF:000007">
    <property type="entry name" value="L-threonine dehydratase catabolic TdcB"/>
    <property type="match status" value="1"/>
</dbReference>
<evidence type="ECO:0000256" key="8">
    <source>
        <dbReference type="ARBA" id="ARBA00031427"/>
    </source>
</evidence>
<dbReference type="PANTHER" id="PTHR48078">
    <property type="entry name" value="THREONINE DEHYDRATASE, MITOCHONDRIAL-RELATED"/>
    <property type="match status" value="1"/>
</dbReference>
<comment type="cofactor">
    <cofactor evidence="2">
        <name>pyridoxal 5'-phosphate</name>
        <dbReference type="ChEBI" id="CHEBI:597326"/>
    </cofactor>
</comment>
<dbReference type="eggNOG" id="COG1171">
    <property type="taxonomic scope" value="Bacteria"/>
</dbReference>
<reference evidence="10 11" key="2">
    <citation type="journal article" date="2010" name="Stand. Genomic Sci.">
        <title>Complete genome sequence of Nakamurella multipartita type strain (Y-104).</title>
        <authorList>
            <person name="Tice H."/>
            <person name="Mayilraj S."/>
            <person name="Sims D."/>
            <person name="Lapidus A."/>
            <person name="Nolan M."/>
            <person name="Lucas S."/>
            <person name="Glavina Del Rio T."/>
            <person name="Copeland A."/>
            <person name="Cheng J.F."/>
            <person name="Meincke L."/>
            <person name="Bruce D."/>
            <person name="Goodwin L."/>
            <person name="Pitluck S."/>
            <person name="Ivanova N."/>
            <person name="Mavromatis K."/>
            <person name="Ovchinnikova G."/>
            <person name="Pati A."/>
            <person name="Chen A."/>
            <person name="Palaniappan K."/>
            <person name="Land M."/>
            <person name="Hauser L."/>
            <person name="Chang Y.J."/>
            <person name="Jeffries C.D."/>
            <person name="Detter J.C."/>
            <person name="Brettin T."/>
            <person name="Rohde M."/>
            <person name="Goker M."/>
            <person name="Bristow J."/>
            <person name="Eisen J.A."/>
            <person name="Markowitz V."/>
            <person name="Hugenholtz P."/>
            <person name="Kyrpides N.C."/>
            <person name="Klenk H.P."/>
            <person name="Chen F."/>
        </authorList>
    </citation>
    <scope>NUCLEOTIDE SEQUENCE [LARGE SCALE GENOMIC DNA]</scope>
    <source>
        <strain evidence="11">ATCC 700099 / DSM 44233 / CIP 104796 / JCM 9543 / NBRC 105858 / Y-104</strain>
    </source>
</reference>
<keyword evidence="6" id="KW-0456">Lyase</keyword>
<name>C8XB17_NAKMY</name>
<dbReference type="InterPro" id="IPR001926">
    <property type="entry name" value="TrpB-like_PALP"/>
</dbReference>
<protein>
    <recommendedName>
        <fullName evidence="4">threonine ammonia-lyase</fullName>
        <ecNumber evidence="4">4.3.1.19</ecNumber>
    </recommendedName>
    <alternativeName>
        <fullName evidence="8">Threonine deaminase</fullName>
    </alternativeName>
</protein>
<evidence type="ECO:0000256" key="6">
    <source>
        <dbReference type="ARBA" id="ARBA00023239"/>
    </source>
</evidence>
<comment type="catalytic activity">
    <reaction evidence="1">
        <text>L-threonine = 2-oxobutanoate + NH4(+)</text>
        <dbReference type="Rhea" id="RHEA:22108"/>
        <dbReference type="ChEBI" id="CHEBI:16763"/>
        <dbReference type="ChEBI" id="CHEBI:28938"/>
        <dbReference type="ChEBI" id="CHEBI:57926"/>
        <dbReference type="EC" id="4.3.1.19"/>
    </reaction>
</comment>
<dbReference type="GO" id="GO:0004794">
    <property type="term" value="F:threonine deaminase activity"/>
    <property type="evidence" value="ECO:0007669"/>
    <property type="project" value="UniProtKB-EC"/>
</dbReference>
<dbReference type="EMBL" id="CP001737">
    <property type="protein sequence ID" value="ACV81309.1"/>
    <property type="molecule type" value="Genomic_DNA"/>
</dbReference>
<evidence type="ECO:0000256" key="7">
    <source>
        <dbReference type="ARBA" id="ARBA00025527"/>
    </source>
</evidence>
<organism evidence="10 11">
    <name type="scientific">Nakamurella multipartita (strain ATCC 700099 / DSM 44233 / CIP 104796 / JCM 9543 / NBRC 105858 / Y-104)</name>
    <name type="common">Microsphaera multipartita</name>
    <dbReference type="NCBI Taxonomy" id="479431"/>
    <lineage>
        <taxon>Bacteria</taxon>
        <taxon>Bacillati</taxon>
        <taxon>Actinomycetota</taxon>
        <taxon>Actinomycetes</taxon>
        <taxon>Nakamurellales</taxon>
        <taxon>Nakamurellaceae</taxon>
        <taxon>Nakamurella</taxon>
    </lineage>
</organism>
<dbReference type="RefSeq" id="WP_015750117.1">
    <property type="nucleotide sequence ID" value="NC_013235.1"/>
</dbReference>
<dbReference type="PANTHER" id="PTHR48078:SF6">
    <property type="entry name" value="L-THREONINE DEHYDRATASE CATABOLIC TDCB"/>
    <property type="match status" value="1"/>
</dbReference>
<dbReference type="CDD" id="cd01562">
    <property type="entry name" value="Thr-dehyd"/>
    <property type="match status" value="1"/>
</dbReference>